<dbReference type="Gene3D" id="3.30.1330.100">
    <property type="entry name" value="CofE-like"/>
    <property type="match status" value="1"/>
</dbReference>
<evidence type="ECO:0000256" key="7">
    <source>
        <dbReference type="ARBA" id="ARBA00023211"/>
    </source>
</evidence>
<gene>
    <name evidence="9" type="ordered locus">PHZ_c2547</name>
</gene>
<dbReference type="GO" id="GO:0005525">
    <property type="term" value="F:GTP binding"/>
    <property type="evidence" value="ECO:0007669"/>
    <property type="project" value="UniProtKB-KW"/>
</dbReference>
<evidence type="ECO:0000256" key="5">
    <source>
        <dbReference type="ARBA" id="ARBA00022958"/>
    </source>
</evidence>
<keyword evidence="2" id="KW-0479">Metal-binding</keyword>
<evidence type="ECO:0000256" key="1">
    <source>
        <dbReference type="ARBA" id="ARBA00022598"/>
    </source>
</evidence>
<dbReference type="Pfam" id="PF01996">
    <property type="entry name" value="F420_ligase"/>
    <property type="match status" value="1"/>
</dbReference>
<dbReference type="GO" id="GO:0052618">
    <property type="term" value="F:coenzyme F420-0:L-glutamate ligase activity"/>
    <property type="evidence" value="ECO:0007669"/>
    <property type="project" value="TreeGrafter"/>
</dbReference>
<accession>B4RH08</accession>
<evidence type="ECO:0000256" key="2">
    <source>
        <dbReference type="ARBA" id="ARBA00022723"/>
    </source>
</evidence>
<feature type="domain" description="Coenzyme F420:L-glutamate ligase-like" evidence="8">
    <location>
        <begin position="23"/>
        <end position="243"/>
    </location>
</feature>
<keyword evidence="1" id="KW-0436">Ligase</keyword>
<dbReference type="NCBIfam" id="TIGR01916">
    <property type="entry name" value="F420_cofE"/>
    <property type="match status" value="1"/>
</dbReference>
<dbReference type="HOGENOM" id="CLU_051152_1_1_5"/>
<name>B4RH08_PHEZH</name>
<dbReference type="AlphaFoldDB" id="B4RH08"/>
<keyword evidence="4" id="KW-0460">Magnesium</keyword>
<dbReference type="GO" id="GO:0046872">
    <property type="term" value="F:metal ion binding"/>
    <property type="evidence" value="ECO:0007669"/>
    <property type="project" value="UniProtKB-KW"/>
</dbReference>
<dbReference type="InterPro" id="IPR002847">
    <property type="entry name" value="F420-0_gamma-glut_ligase-dom"/>
</dbReference>
<evidence type="ECO:0000259" key="8">
    <source>
        <dbReference type="Pfam" id="PF01996"/>
    </source>
</evidence>
<dbReference type="EMBL" id="CP000747">
    <property type="protein sequence ID" value="ACG78956.1"/>
    <property type="molecule type" value="Genomic_DNA"/>
</dbReference>
<keyword evidence="5" id="KW-0630">Potassium</keyword>
<evidence type="ECO:0000313" key="9">
    <source>
        <dbReference type="EMBL" id="ACG78956.1"/>
    </source>
</evidence>
<evidence type="ECO:0000256" key="3">
    <source>
        <dbReference type="ARBA" id="ARBA00022741"/>
    </source>
</evidence>
<dbReference type="OrthoDB" id="9788295at2"/>
<evidence type="ECO:0000256" key="4">
    <source>
        <dbReference type="ARBA" id="ARBA00022842"/>
    </source>
</evidence>
<dbReference type="eggNOG" id="COG1478">
    <property type="taxonomic scope" value="Bacteria"/>
</dbReference>
<dbReference type="KEGG" id="pzu:PHZ_c2547"/>
<dbReference type="Gene3D" id="3.90.1660.10">
    <property type="entry name" value="CofE-like domain"/>
    <property type="match status" value="1"/>
</dbReference>
<dbReference type="Proteomes" id="UP000001868">
    <property type="component" value="Chromosome"/>
</dbReference>
<evidence type="ECO:0000313" key="10">
    <source>
        <dbReference type="Proteomes" id="UP000001868"/>
    </source>
</evidence>
<dbReference type="SUPFAM" id="SSF144010">
    <property type="entry name" value="CofE-like"/>
    <property type="match status" value="1"/>
</dbReference>
<dbReference type="STRING" id="450851.PHZ_c2547"/>
<organism evidence="9 10">
    <name type="scientific">Phenylobacterium zucineum (strain HLK1)</name>
    <dbReference type="NCBI Taxonomy" id="450851"/>
    <lineage>
        <taxon>Bacteria</taxon>
        <taxon>Pseudomonadati</taxon>
        <taxon>Pseudomonadota</taxon>
        <taxon>Alphaproteobacteria</taxon>
        <taxon>Caulobacterales</taxon>
        <taxon>Caulobacteraceae</taxon>
        <taxon>Phenylobacterium</taxon>
    </lineage>
</organism>
<protein>
    <recommendedName>
        <fullName evidence="8">Coenzyme F420:L-glutamate ligase-like domain-containing protein</fullName>
    </recommendedName>
</protein>
<keyword evidence="10" id="KW-1185">Reference proteome</keyword>
<sequence length="267" mass="27633">MPGTESQGQAPDRGVCIRPVRGLPLLAPGDDLAALLAAGLDREGLRPESGDVLVVAQKAVSKVEGRFVRLAEVTPSARAIELSAATGKPAPLCEVILSESVEIVRTRPGLVITRHRTGVVLANAGVDASNVAPTEEPETVLLWPLDPDASARRLRGELQARYGRAAPAVIVSDSLGRAWRLGTTGQAIGVAGLAPTRDRCGERDLFGRVLQATVTGVADEIAAAASLVLGEGDEGVPAALVRGASWTASDAAGLPDLLRPIADDLFK</sequence>
<dbReference type="InterPro" id="IPR008225">
    <property type="entry name" value="F420-0_g-glutamyl_ligase"/>
</dbReference>
<dbReference type="PANTHER" id="PTHR47917">
    <property type="match status" value="1"/>
</dbReference>
<keyword evidence="7" id="KW-0464">Manganese</keyword>
<keyword evidence="6" id="KW-0342">GTP-binding</keyword>
<keyword evidence="3" id="KW-0547">Nucleotide-binding</keyword>
<dbReference type="PANTHER" id="PTHR47917:SF1">
    <property type="entry name" value="COENZYME F420:L-GLUTAMATE LIGASE"/>
    <property type="match status" value="1"/>
</dbReference>
<proteinExistence type="predicted"/>
<reference evidence="9 10" key="1">
    <citation type="journal article" date="2008" name="BMC Genomics">
        <title>Complete genome of Phenylobacterium zucineum - a novel facultative intracellular bacterium isolated from human erythroleukemia cell line K562.</title>
        <authorList>
            <person name="Luo Y."/>
            <person name="Xu X."/>
            <person name="Ding Z."/>
            <person name="Liu Z."/>
            <person name="Zhang B."/>
            <person name="Yan Z."/>
            <person name="Sun J."/>
            <person name="Hu S."/>
            <person name="Hu X."/>
        </authorList>
    </citation>
    <scope>NUCLEOTIDE SEQUENCE [LARGE SCALE GENOMIC DNA]</scope>
    <source>
        <strain evidence="9 10">HLK1</strain>
    </source>
</reference>
<evidence type="ECO:0000256" key="6">
    <source>
        <dbReference type="ARBA" id="ARBA00023134"/>
    </source>
</evidence>